<protein>
    <recommendedName>
        <fullName evidence="4">Secreted protein</fullName>
    </recommendedName>
</protein>
<feature type="chain" id="PRO_5043014445" description="Secreted protein" evidence="1">
    <location>
        <begin position="24"/>
        <end position="87"/>
    </location>
</feature>
<organism evidence="2 3">
    <name type="scientific">Amblyomma americanum</name>
    <name type="common">Lone star tick</name>
    <dbReference type="NCBI Taxonomy" id="6943"/>
    <lineage>
        <taxon>Eukaryota</taxon>
        <taxon>Metazoa</taxon>
        <taxon>Ecdysozoa</taxon>
        <taxon>Arthropoda</taxon>
        <taxon>Chelicerata</taxon>
        <taxon>Arachnida</taxon>
        <taxon>Acari</taxon>
        <taxon>Parasitiformes</taxon>
        <taxon>Ixodida</taxon>
        <taxon>Ixodoidea</taxon>
        <taxon>Ixodidae</taxon>
        <taxon>Amblyomminae</taxon>
        <taxon>Amblyomma</taxon>
    </lineage>
</organism>
<evidence type="ECO:0000313" key="2">
    <source>
        <dbReference type="EMBL" id="KAK8765275.1"/>
    </source>
</evidence>
<dbReference type="AlphaFoldDB" id="A0AAQ4DS35"/>
<name>A0AAQ4DS35_AMBAM</name>
<keyword evidence="1" id="KW-0732">Signal</keyword>
<accession>A0AAQ4DS35</accession>
<evidence type="ECO:0008006" key="4">
    <source>
        <dbReference type="Google" id="ProtNLM"/>
    </source>
</evidence>
<feature type="signal peptide" evidence="1">
    <location>
        <begin position="1"/>
        <end position="23"/>
    </location>
</feature>
<keyword evidence="3" id="KW-1185">Reference proteome</keyword>
<sequence length="87" mass="9821">MGFCWVVWHLLEAFFGDSVKGSAERYRLLLQKDVRGWSPCGKHLLRPVISPDVSNMLLLACCSIPLLRSKTSANAWPKRACSIIVLY</sequence>
<evidence type="ECO:0000256" key="1">
    <source>
        <dbReference type="SAM" id="SignalP"/>
    </source>
</evidence>
<proteinExistence type="predicted"/>
<comment type="caution">
    <text evidence="2">The sequence shown here is derived from an EMBL/GenBank/DDBJ whole genome shotgun (WGS) entry which is preliminary data.</text>
</comment>
<evidence type="ECO:0000313" key="3">
    <source>
        <dbReference type="Proteomes" id="UP001321473"/>
    </source>
</evidence>
<gene>
    <name evidence="2" type="ORF">V5799_032111</name>
</gene>
<reference evidence="2 3" key="1">
    <citation type="journal article" date="2023" name="Arcadia Sci">
        <title>De novo assembly of a long-read Amblyomma americanum tick genome.</title>
        <authorList>
            <person name="Chou S."/>
            <person name="Poskanzer K.E."/>
            <person name="Rollins M."/>
            <person name="Thuy-Boun P.S."/>
        </authorList>
    </citation>
    <scope>NUCLEOTIDE SEQUENCE [LARGE SCALE GENOMIC DNA]</scope>
    <source>
        <strain evidence="2">F_SG_1</strain>
        <tissue evidence="2">Salivary glands</tissue>
    </source>
</reference>
<dbReference type="Proteomes" id="UP001321473">
    <property type="component" value="Unassembled WGS sequence"/>
</dbReference>
<dbReference type="EMBL" id="JARKHS020027548">
    <property type="protein sequence ID" value="KAK8765275.1"/>
    <property type="molecule type" value="Genomic_DNA"/>
</dbReference>